<dbReference type="Gene3D" id="2.60.120.890">
    <property type="entry name" value="BT2081, beta-jelly-roll domain"/>
    <property type="match status" value="1"/>
</dbReference>
<dbReference type="Proteomes" id="UP000823847">
    <property type="component" value="Unassembled WGS sequence"/>
</dbReference>
<dbReference type="AlphaFoldDB" id="A0A9D1XQW2"/>
<accession>A0A9D1XQW2</accession>
<dbReference type="EMBL" id="DXEN01000017">
    <property type="protein sequence ID" value="HIX85640.1"/>
    <property type="molecule type" value="Genomic_DNA"/>
</dbReference>
<evidence type="ECO:0000313" key="2">
    <source>
        <dbReference type="EMBL" id="HIX85640.1"/>
    </source>
</evidence>
<proteinExistence type="predicted"/>
<gene>
    <name evidence="2" type="ORF">H9848_03380</name>
</gene>
<sequence>MALALALLTGCAIENDIPYPEVNGLITDIAVEGQRAAEGETNAAATIDNTARTVTLYVNDSVDVSRLRITRLALNPTDVELTLDSALCDDAERFPFGHFASLDSVPASANTRVDFSSPVTFTLRKYADYPWKVTVNQIIQRDIEVEGMTRHVLDADSRTVIIYMEEDADLSDVRITKLNLGGEYGEVTPDPTTMRDFTSSRTFYARLSWEETWSDWKVFVYPDTGGGSGASGDVFPMTSRAIINGSVTSGRTPTVEYKEQNASTWQTVDEKNMEVKGGKFTATLTGLTGSTTYNYRVSVDGVPGAEQSFTTVAAAELPNGGFEDWSEGYTQSGNAFQVPNKAGEAFWGTGNEGSMTMESIGNVTYPTSESVSGQAALLESKWAILKLAAGNLFTGEFGFDPDHTLDGLLTFGRSFTSFPTALRLYYKYTSATIDKIGDNVGDLASLKGQPDMCHIYIALTDKQYTIKNWSGNNGNYRQLFDKDDSGIIAYGEFISDESTSSFQQIEIPIEYRANRTPKYIIIVASSSRYGDYYIGGVGSKLWLDEMELVYE</sequence>
<dbReference type="Pfam" id="PF13201">
    <property type="entry name" value="PCMD"/>
    <property type="match status" value="1"/>
</dbReference>
<evidence type="ECO:0000313" key="3">
    <source>
        <dbReference type="Proteomes" id="UP000823847"/>
    </source>
</evidence>
<evidence type="ECO:0000259" key="1">
    <source>
        <dbReference type="Pfam" id="PF13201"/>
    </source>
</evidence>
<comment type="caution">
    <text evidence="2">The sequence shown here is derived from an EMBL/GenBank/DDBJ whole genome shotgun (WGS) entry which is preliminary data.</text>
</comment>
<dbReference type="InterPro" id="IPR038653">
    <property type="entry name" value="Put_CMD_sf"/>
</dbReference>
<name>A0A9D1XQW2_9BACT</name>
<feature type="domain" description="Putative carbohydrate metabolism" evidence="1">
    <location>
        <begin position="322"/>
        <end position="549"/>
    </location>
</feature>
<protein>
    <submittedName>
        <fullName evidence="2">PCMD domain-containing protein</fullName>
    </submittedName>
</protein>
<organism evidence="2 3">
    <name type="scientific">Candidatus Parabacteroides intestinigallinarum</name>
    <dbReference type="NCBI Taxonomy" id="2838722"/>
    <lineage>
        <taxon>Bacteria</taxon>
        <taxon>Pseudomonadati</taxon>
        <taxon>Bacteroidota</taxon>
        <taxon>Bacteroidia</taxon>
        <taxon>Bacteroidales</taxon>
        <taxon>Tannerellaceae</taxon>
        <taxon>Parabacteroides</taxon>
    </lineage>
</organism>
<reference evidence="2" key="2">
    <citation type="submission" date="2021-04" db="EMBL/GenBank/DDBJ databases">
        <authorList>
            <person name="Gilroy R."/>
        </authorList>
    </citation>
    <scope>NUCLEOTIDE SEQUENCE</scope>
    <source>
        <strain evidence="2">ChiHecec2B26-12326</strain>
    </source>
</reference>
<reference evidence="2" key="1">
    <citation type="journal article" date="2021" name="PeerJ">
        <title>Extensive microbial diversity within the chicken gut microbiome revealed by metagenomics and culture.</title>
        <authorList>
            <person name="Gilroy R."/>
            <person name="Ravi A."/>
            <person name="Getino M."/>
            <person name="Pursley I."/>
            <person name="Horton D.L."/>
            <person name="Alikhan N.F."/>
            <person name="Baker D."/>
            <person name="Gharbi K."/>
            <person name="Hall N."/>
            <person name="Watson M."/>
            <person name="Adriaenssens E.M."/>
            <person name="Foster-Nyarko E."/>
            <person name="Jarju S."/>
            <person name="Secka A."/>
            <person name="Antonio M."/>
            <person name="Oren A."/>
            <person name="Chaudhuri R.R."/>
            <person name="La Ragione R."/>
            <person name="Hildebrand F."/>
            <person name="Pallen M.J."/>
        </authorList>
    </citation>
    <scope>NUCLEOTIDE SEQUENCE</scope>
    <source>
        <strain evidence="2">ChiHecec2B26-12326</strain>
    </source>
</reference>
<dbReference type="InterPro" id="IPR025112">
    <property type="entry name" value="PCMD"/>
</dbReference>